<comment type="catalytic activity">
    <reaction evidence="5">
        <text>L,L-cystathionine + H2O = L-homocysteine + pyruvate + NH4(+)</text>
        <dbReference type="Rhea" id="RHEA:13965"/>
        <dbReference type="ChEBI" id="CHEBI:15361"/>
        <dbReference type="ChEBI" id="CHEBI:15377"/>
        <dbReference type="ChEBI" id="CHEBI:28938"/>
        <dbReference type="ChEBI" id="CHEBI:58161"/>
        <dbReference type="ChEBI" id="CHEBI:58199"/>
    </reaction>
</comment>
<dbReference type="EMBL" id="UINC01173549">
    <property type="protein sequence ID" value="SVD79207.1"/>
    <property type="molecule type" value="Genomic_DNA"/>
</dbReference>
<organism evidence="6">
    <name type="scientific">marine metagenome</name>
    <dbReference type="NCBI Taxonomy" id="408172"/>
    <lineage>
        <taxon>unclassified sequences</taxon>
        <taxon>metagenomes</taxon>
        <taxon>ecological metagenomes</taxon>
    </lineage>
</organism>
<sequence>MPKSPKTFLKHAAKGIQSRSVNPAIIRASTILFKTIQELRKHQKDIAKGKSVAFWDYGRQGSQTTIQLQNLLKKLELAHHVFLTQTGFASVALAIMSVCRPGDEIVISDCVYRPTRKLVNQLLVEFNIKGIWYDPNSFEDLKNKVTKKTKLIYVENPGS</sequence>
<dbReference type="Gene3D" id="3.40.640.10">
    <property type="entry name" value="Type I PLP-dependent aspartate aminotransferase-like (Major domain)"/>
    <property type="match status" value="1"/>
</dbReference>
<dbReference type="PANTHER" id="PTHR43500">
    <property type="entry name" value="CYSTATHIONINE BETA-LYASE-RELATED"/>
    <property type="match status" value="1"/>
</dbReference>
<dbReference type="GO" id="GO:0047804">
    <property type="term" value="F:cysteine-S-conjugate beta-lyase activity"/>
    <property type="evidence" value="ECO:0007669"/>
    <property type="project" value="InterPro"/>
</dbReference>
<dbReference type="InterPro" id="IPR006233">
    <property type="entry name" value="Cys_b_lyase_bac"/>
</dbReference>
<dbReference type="SUPFAM" id="SSF53383">
    <property type="entry name" value="PLP-dependent transferases"/>
    <property type="match status" value="1"/>
</dbReference>
<evidence type="ECO:0000256" key="1">
    <source>
        <dbReference type="ARBA" id="ARBA00001933"/>
    </source>
</evidence>
<reference evidence="6" key="1">
    <citation type="submission" date="2018-05" db="EMBL/GenBank/DDBJ databases">
        <authorList>
            <person name="Lanie J.A."/>
            <person name="Ng W.-L."/>
            <person name="Kazmierczak K.M."/>
            <person name="Andrzejewski T.M."/>
            <person name="Davidsen T.M."/>
            <person name="Wayne K.J."/>
            <person name="Tettelin H."/>
            <person name="Glass J.I."/>
            <person name="Rusch D."/>
            <person name="Podicherti R."/>
            <person name="Tsui H.-C.T."/>
            <person name="Winkler M.E."/>
        </authorList>
    </citation>
    <scope>NUCLEOTIDE SEQUENCE</scope>
</reference>
<comment type="similarity">
    <text evidence="2">Belongs to the trans-sulfuration enzymes family.</text>
</comment>
<evidence type="ECO:0008006" key="7">
    <source>
        <dbReference type="Google" id="ProtNLM"/>
    </source>
</evidence>
<comment type="cofactor">
    <cofactor evidence="1">
        <name>pyridoxal 5'-phosphate</name>
        <dbReference type="ChEBI" id="CHEBI:597326"/>
    </cofactor>
</comment>
<evidence type="ECO:0000256" key="2">
    <source>
        <dbReference type="ARBA" id="ARBA00009077"/>
    </source>
</evidence>
<dbReference type="InterPro" id="IPR015424">
    <property type="entry name" value="PyrdxlP-dep_Trfase"/>
</dbReference>
<keyword evidence="3" id="KW-0663">Pyridoxal phosphate</keyword>
<accession>A0A382Y798</accession>
<dbReference type="InterPro" id="IPR015421">
    <property type="entry name" value="PyrdxlP-dep_Trfase_major"/>
</dbReference>
<dbReference type="GO" id="GO:0030170">
    <property type="term" value="F:pyridoxal phosphate binding"/>
    <property type="evidence" value="ECO:0007669"/>
    <property type="project" value="InterPro"/>
</dbReference>
<dbReference type="GO" id="GO:0019346">
    <property type="term" value="P:transsulfuration"/>
    <property type="evidence" value="ECO:0007669"/>
    <property type="project" value="InterPro"/>
</dbReference>
<evidence type="ECO:0000313" key="6">
    <source>
        <dbReference type="EMBL" id="SVD79207.1"/>
    </source>
</evidence>
<dbReference type="GO" id="GO:0019450">
    <property type="term" value="P:L-cysteine catabolic process to pyruvate"/>
    <property type="evidence" value="ECO:0007669"/>
    <property type="project" value="TreeGrafter"/>
</dbReference>
<name>A0A382Y798_9ZZZZ</name>
<feature type="non-terminal residue" evidence="6">
    <location>
        <position position="159"/>
    </location>
</feature>
<evidence type="ECO:0000256" key="5">
    <source>
        <dbReference type="ARBA" id="ARBA00047517"/>
    </source>
</evidence>
<proteinExistence type="inferred from homology"/>
<gene>
    <name evidence="6" type="ORF">METZ01_LOCUS432061</name>
</gene>
<evidence type="ECO:0000256" key="3">
    <source>
        <dbReference type="ARBA" id="ARBA00022898"/>
    </source>
</evidence>
<evidence type="ECO:0000256" key="4">
    <source>
        <dbReference type="ARBA" id="ARBA00023239"/>
    </source>
</evidence>
<dbReference type="PANTHER" id="PTHR43500:SF1">
    <property type="entry name" value="CYSTATHIONINE BETA-LYASE-RELATED"/>
    <property type="match status" value="1"/>
</dbReference>
<dbReference type="AlphaFoldDB" id="A0A382Y798"/>
<keyword evidence="4" id="KW-0456">Lyase</keyword>
<protein>
    <recommendedName>
        <fullName evidence="7">Aminotransferase class I/classII domain-containing protein</fullName>
    </recommendedName>
</protein>
<dbReference type="InterPro" id="IPR000277">
    <property type="entry name" value="Cys/Met-Metab_PyrdxlP-dep_enz"/>
</dbReference>
<dbReference type="Pfam" id="PF01053">
    <property type="entry name" value="Cys_Met_Meta_PP"/>
    <property type="match status" value="1"/>
</dbReference>